<gene>
    <name evidence="2" type="ORF">Scep_026303</name>
</gene>
<feature type="compositionally biased region" description="Basic and acidic residues" evidence="1">
    <location>
        <begin position="101"/>
        <end position="110"/>
    </location>
</feature>
<feature type="compositionally biased region" description="Low complexity" evidence="1">
    <location>
        <begin position="178"/>
        <end position="190"/>
    </location>
</feature>
<accession>A0AAP0EKA4</accession>
<reference evidence="2 3" key="1">
    <citation type="submission" date="2024-01" db="EMBL/GenBank/DDBJ databases">
        <title>Genome assemblies of Stephania.</title>
        <authorList>
            <person name="Yang L."/>
        </authorList>
    </citation>
    <scope>NUCLEOTIDE SEQUENCE [LARGE SCALE GENOMIC DNA]</scope>
    <source>
        <strain evidence="2">JXDWG</strain>
        <tissue evidence="2">Leaf</tissue>
    </source>
</reference>
<protein>
    <submittedName>
        <fullName evidence="2">Uncharacterized protein</fullName>
    </submittedName>
</protein>
<organism evidence="2 3">
    <name type="scientific">Stephania cephalantha</name>
    <dbReference type="NCBI Taxonomy" id="152367"/>
    <lineage>
        <taxon>Eukaryota</taxon>
        <taxon>Viridiplantae</taxon>
        <taxon>Streptophyta</taxon>
        <taxon>Embryophyta</taxon>
        <taxon>Tracheophyta</taxon>
        <taxon>Spermatophyta</taxon>
        <taxon>Magnoliopsida</taxon>
        <taxon>Ranunculales</taxon>
        <taxon>Menispermaceae</taxon>
        <taxon>Menispermoideae</taxon>
        <taxon>Cissampelideae</taxon>
        <taxon>Stephania</taxon>
    </lineage>
</organism>
<dbReference type="AlphaFoldDB" id="A0AAP0EKA4"/>
<keyword evidence="3" id="KW-1185">Reference proteome</keyword>
<name>A0AAP0EKA4_9MAGN</name>
<evidence type="ECO:0000256" key="1">
    <source>
        <dbReference type="SAM" id="MobiDB-lite"/>
    </source>
</evidence>
<feature type="compositionally biased region" description="Basic and acidic residues" evidence="1">
    <location>
        <begin position="40"/>
        <end position="64"/>
    </location>
</feature>
<sequence>MIEDLGRGSGNGERAEAVVVGKGMDGDIVFHLDQDLNRIRSKEREIVRRGDRKREKAREREIRRAVRAPELAEGEERRSDGGSAPEVARCESARPAAKGGGGDRARRTEVGSRSGGRARGDDDIAIPATLQRRREIGGETRRSARAGQCEDAADWHGANDSVPRRAAVWRASCGSRTSGSRADASAPASRDSGEGRRYASARQPPASGSALSTCRMRDFVDIATTRWR</sequence>
<feature type="compositionally biased region" description="Basic and acidic residues" evidence="1">
    <location>
        <begin position="132"/>
        <end position="142"/>
    </location>
</feature>
<proteinExistence type="predicted"/>
<dbReference type="EMBL" id="JBBNAG010000011">
    <property type="protein sequence ID" value="KAK9094834.1"/>
    <property type="molecule type" value="Genomic_DNA"/>
</dbReference>
<feature type="region of interest" description="Disordered" evidence="1">
    <location>
        <begin position="40"/>
        <end position="215"/>
    </location>
</feature>
<evidence type="ECO:0000313" key="3">
    <source>
        <dbReference type="Proteomes" id="UP001419268"/>
    </source>
</evidence>
<evidence type="ECO:0000313" key="2">
    <source>
        <dbReference type="EMBL" id="KAK9094834.1"/>
    </source>
</evidence>
<comment type="caution">
    <text evidence="2">The sequence shown here is derived from an EMBL/GenBank/DDBJ whole genome shotgun (WGS) entry which is preliminary data.</text>
</comment>
<dbReference type="Proteomes" id="UP001419268">
    <property type="component" value="Unassembled WGS sequence"/>
</dbReference>